<protein>
    <submittedName>
        <fullName evidence="1">Uncharacterized protein</fullName>
    </submittedName>
</protein>
<proteinExistence type="predicted"/>
<dbReference type="EMBL" id="VSSQ01126795">
    <property type="protein sequence ID" value="MPN56457.1"/>
    <property type="molecule type" value="Genomic_DNA"/>
</dbReference>
<reference evidence="1" key="1">
    <citation type="submission" date="2019-08" db="EMBL/GenBank/DDBJ databases">
        <authorList>
            <person name="Kucharzyk K."/>
            <person name="Murdoch R.W."/>
            <person name="Higgins S."/>
            <person name="Loffler F."/>
        </authorList>
    </citation>
    <scope>NUCLEOTIDE SEQUENCE</scope>
</reference>
<comment type="caution">
    <text evidence="1">The sequence shown here is derived from an EMBL/GenBank/DDBJ whole genome shotgun (WGS) entry which is preliminary data.</text>
</comment>
<accession>A0A645IZ60</accession>
<name>A0A645IZ60_9ZZZZ</name>
<evidence type="ECO:0000313" key="1">
    <source>
        <dbReference type="EMBL" id="MPN56457.1"/>
    </source>
</evidence>
<gene>
    <name evidence="1" type="ORF">SDC9_204146</name>
</gene>
<sequence>MRKPSRCLHLIQRSFQVHTRQIQQVALRPCGYGSDNYVPAICILDLFTFFHKHPAEFLPCIAETHQAYIQFITVHALHPI</sequence>
<organism evidence="1">
    <name type="scientific">bioreactor metagenome</name>
    <dbReference type="NCBI Taxonomy" id="1076179"/>
    <lineage>
        <taxon>unclassified sequences</taxon>
        <taxon>metagenomes</taxon>
        <taxon>ecological metagenomes</taxon>
    </lineage>
</organism>
<dbReference type="AlphaFoldDB" id="A0A645IZ60"/>